<feature type="transmembrane region" description="Helical" evidence="1">
    <location>
        <begin position="31"/>
        <end position="53"/>
    </location>
</feature>
<name>A0A921B2T9_9LACO</name>
<protein>
    <submittedName>
        <fullName evidence="2">Uncharacterized protein</fullName>
    </submittedName>
</protein>
<evidence type="ECO:0000313" key="2">
    <source>
        <dbReference type="EMBL" id="HJE14589.1"/>
    </source>
</evidence>
<dbReference type="EMBL" id="DYXY01000013">
    <property type="protein sequence ID" value="HJE14589.1"/>
    <property type="molecule type" value="Genomic_DNA"/>
</dbReference>
<organism evidence="2 3">
    <name type="scientific">Lapidilactobacillus dextrinicus</name>
    <dbReference type="NCBI Taxonomy" id="51664"/>
    <lineage>
        <taxon>Bacteria</taxon>
        <taxon>Bacillati</taxon>
        <taxon>Bacillota</taxon>
        <taxon>Bacilli</taxon>
        <taxon>Lactobacillales</taxon>
        <taxon>Lactobacillaceae</taxon>
        <taxon>Lapidilactobacillus</taxon>
    </lineage>
</organism>
<sequence>MSTKNKIGLGIVICILSVFGVTELVDIFIEGGIATGMACLAIVSLLVTGLVLITE</sequence>
<feature type="transmembrane region" description="Helical" evidence="1">
    <location>
        <begin position="7"/>
        <end position="25"/>
    </location>
</feature>
<dbReference type="AlphaFoldDB" id="A0A921B2T9"/>
<keyword evidence="1" id="KW-0812">Transmembrane</keyword>
<gene>
    <name evidence="2" type="ORF">K8W17_00725</name>
</gene>
<keyword evidence="1" id="KW-0472">Membrane</keyword>
<dbReference type="Proteomes" id="UP000774947">
    <property type="component" value="Unassembled WGS sequence"/>
</dbReference>
<accession>A0A921B2T9</accession>
<reference evidence="2" key="2">
    <citation type="submission" date="2021-09" db="EMBL/GenBank/DDBJ databases">
        <authorList>
            <person name="Gilroy R."/>
        </authorList>
    </citation>
    <scope>NUCLEOTIDE SEQUENCE</scope>
    <source>
        <strain evidence="2">CHK173-2119</strain>
    </source>
</reference>
<reference evidence="2" key="1">
    <citation type="journal article" date="2021" name="PeerJ">
        <title>Extensive microbial diversity within the chicken gut microbiome revealed by metagenomics and culture.</title>
        <authorList>
            <person name="Gilroy R."/>
            <person name="Ravi A."/>
            <person name="Getino M."/>
            <person name="Pursley I."/>
            <person name="Horton D.L."/>
            <person name="Alikhan N.F."/>
            <person name="Baker D."/>
            <person name="Gharbi K."/>
            <person name="Hall N."/>
            <person name="Watson M."/>
            <person name="Adriaenssens E.M."/>
            <person name="Foster-Nyarko E."/>
            <person name="Jarju S."/>
            <person name="Secka A."/>
            <person name="Antonio M."/>
            <person name="Oren A."/>
            <person name="Chaudhuri R.R."/>
            <person name="La Ragione R."/>
            <person name="Hildebrand F."/>
            <person name="Pallen M.J."/>
        </authorList>
    </citation>
    <scope>NUCLEOTIDE SEQUENCE</scope>
    <source>
        <strain evidence="2">CHK173-2119</strain>
    </source>
</reference>
<evidence type="ECO:0000256" key="1">
    <source>
        <dbReference type="SAM" id="Phobius"/>
    </source>
</evidence>
<proteinExistence type="predicted"/>
<comment type="caution">
    <text evidence="2">The sequence shown here is derived from an EMBL/GenBank/DDBJ whole genome shotgun (WGS) entry which is preliminary data.</text>
</comment>
<evidence type="ECO:0000313" key="3">
    <source>
        <dbReference type="Proteomes" id="UP000774947"/>
    </source>
</evidence>
<keyword evidence="1" id="KW-1133">Transmembrane helix</keyword>